<feature type="domain" description="SprT-like" evidence="1">
    <location>
        <begin position="12"/>
        <end position="114"/>
    </location>
</feature>
<organism evidence="2 3">
    <name type="scientific">Eubacterium callanderi</name>
    <dbReference type="NCBI Taxonomy" id="53442"/>
    <lineage>
        <taxon>Bacteria</taxon>
        <taxon>Bacillati</taxon>
        <taxon>Bacillota</taxon>
        <taxon>Clostridia</taxon>
        <taxon>Eubacteriales</taxon>
        <taxon>Eubacteriaceae</taxon>
        <taxon>Eubacterium</taxon>
    </lineage>
</organism>
<evidence type="ECO:0000313" key="3">
    <source>
        <dbReference type="Proteomes" id="UP000586254"/>
    </source>
</evidence>
<protein>
    <submittedName>
        <fullName evidence="2">SprT-like domain-containing protein</fullName>
    </submittedName>
</protein>
<accession>A0A853JKS0</accession>
<evidence type="ECO:0000313" key="2">
    <source>
        <dbReference type="EMBL" id="NZA37204.1"/>
    </source>
</evidence>
<comment type="caution">
    <text evidence="2">The sequence shown here is derived from an EMBL/GenBank/DDBJ whole genome shotgun (WGS) entry which is preliminary data.</text>
</comment>
<reference evidence="2 3" key="1">
    <citation type="submission" date="2020-07" db="EMBL/GenBank/DDBJ databases">
        <title>Organ Donor 1.</title>
        <authorList>
            <person name="Marsh A.J."/>
            <person name="Azcarate-Peril M.A."/>
        </authorList>
    </citation>
    <scope>NUCLEOTIDE SEQUENCE [LARGE SCALE GENOMIC DNA]</scope>
    <source>
        <strain evidence="2 3">AMC0717</strain>
    </source>
</reference>
<dbReference type="Pfam" id="PF10263">
    <property type="entry name" value="SprT-like"/>
    <property type="match status" value="1"/>
</dbReference>
<dbReference type="GO" id="GO:0006950">
    <property type="term" value="P:response to stress"/>
    <property type="evidence" value="ECO:0007669"/>
    <property type="project" value="UniProtKB-ARBA"/>
</dbReference>
<dbReference type="RefSeq" id="WP_180492943.1">
    <property type="nucleotide sequence ID" value="NZ_JACCKS010000003.1"/>
</dbReference>
<dbReference type="EMBL" id="JACCKS010000003">
    <property type="protein sequence ID" value="NZA37204.1"/>
    <property type="molecule type" value="Genomic_DNA"/>
</dbReference>
<dbReference type="Proteomes" id="UP000586254">
    <property type="component" value="Unassembled WGS sequence"/>
</dbReference>
<dbReference type="InterPro" id="IPR006640">
    <property type="entry name" value="SprT-like_domain"/>
</dbReference>
<dbReference type="AlphaFoldDB" id="A0A853JKS0"/>
<evidence type="ECO:0000259" key="1">
    <source>
        <dbReference type="Pfam" id="PF10263"/>
    </source>
</evidence>
<name>A0A853JKS0_9FIRM</name>
<sequence>MLQISEIVRKTEEMFDLFNQHFYEGELNRPAITVSPDGGRGAYGWCSINEIWNASGAKYREINLCAEYLDRPIFELAATLLHEMAHLYNLVHGIQDVSNNGYYHNLKFKATAEAHGLHIEKHDKYGWTVTTLAPEAEAWIRETLGEDKINASRLPVEGTTKGGSKKSKNRSIKYVCPCCGTIIRATREVNVVCGDCGEPFERA</sequence>
<gene>
    <name evidence="2" type="ORF">H0N91_03365</name>
</gene>
<proteinExistence type="predicted"/>